<keyword evidence="1" id="KW-0521">NADP</keyword>
<feature type="domain" description="NmrA-like" evidence="3">
    <location>
        <begin position="4"/>
        <end position="241"/>
    </location>
</feature>
<evidence type="ECO:0000313" key="4">
    <source>
        <dbReference type="EMBL" id="CUA69072.1"/>
    </source>
</evidence>
<dbReference type="PANTHER" id="PTHR47706:SF9">
    <property type="entry name" value="NMRA-LIKE DOMAIN-CONTAINING PROTEIN-RELATED"/>
    <property type="match status" value="1"/>
</dbReference>
<dbReference type="InterPro" id="IPR008030">
    <property type="entry name" value="NmrA-like"/>
</dbReference>
<dbReference type="InterPro" id="IPR051609">
    <property type="entry name" value="NmrA/Isoflavone_reductase-like"/>
</dbReference>
<evidence type="ECO:0000259" key="3">
    <source>
        <dbReference type="Pfam" id="PF05368"/>
    </source>
</evidence>
<dbReference type="AlphaFoldDB" id="A0A0K6FSM1"/>
<dbReference type="InterPro" id="IPR045312">
    <property type="entry name" value="PCBER-like"/>
</dbReference>
<dbReference type="Gene3D" id="3.40.50.720">
    <property type="entry name" value="NAD(P)-binding Rossmann-like Domain"/>
    <property type="match status" value="1"/>
</dbReference>
<gene>
    <name evidence="4" type="ORF">RSOLAG22IIIB_03750</name>
</gene>
<evidence type="ECO:0000256" key="2">
    <source>
        <dbReference type="ARBA" id="ARBA00023002"/>
    </source>
</evidence>
<dbReference type="EMBL" id="CYGV01000668">
    <property type="protein sequence ID" value="CUA69072.1"/>
    <property type="molecule type" value="Genomic_DNA"/>
</dbReference>
<dbReference type="SUPFAM" id="SSF51735">
    <property type="entry name" value="NAD(P)-binding Rossmann-fold domains"/>
    <property type="match status" value="2"/>
</dbReference>
<dbReference type="PANTHER" id="PTHR47706">
    <property type="entry name" value="NMRA-LIKE FAMILY PROTEIN"/>
    <property type="match status" value="1"/>
</dbReference>
<dbReference type="Pfam" id="PF05368">
    <property type="entry name" value="NmrA"/>
    <property type="match status" value="1"/>
</dbReference>
<evidence type="ECO:0000256" key="1">
    <source>
        <dbReference type="ARBA" id="ARBA00022857"/>
    </source>
</evidence>
<dbReference type="GO" id="GO:0016491">
    <property type="term" value="F:oxidoreductase activity"/>
    <property type="evidence" value="ECO:0007669"/>
    <property type="project" value="UniProtKB-KW"/>
</dbReference>
<sequence>MSAKVVALAGASGYVGKAFVDAFLDLSAFQLRILVRTESIETGSYQEYKKRGASLYAISYDDEDSLVKALDGVDVLVSTVAAAGLTSAQIPLVKAAKQAGVKLFFPSEYGGRFTKTKSPLLQAKKAVVQAARDQGLPVATLNNGGFPEYIFIPLLGFSFAEKKVTIWGEGNTKITWTTVHSVADWLVNVLKSVPVSQLQDKELQIQGSAHTLNQVVKLWEQKHNDKLRVEYRPLKEVEDRIAADPNDFAAILLQGFDAGYAHFDRNDNALYPGWKPDTVESIPLIKASKQAGVKVFFPSEYGAFSEISGDTIPYASRRGSRHTDYREHKLPVVTLRTGPFPEYIFFTPKVTIWGEGNSKITWTTIPSVADWLANVLKSVPIWQLQDKELLIQGSAHTLNQVVQLWEQKHNDKLQVEYRPMKEAEDRITANANDFLAMPTIGFDAGYAQFDRNDNALYPEWKPDVLESVL</sequence>
<dbReference type="Gene3D" id="3.90.25.10">
    <property type="entry name" value="UDP-galactose 4-epimerase, domain 1"/>
    <property type="match status" value="2"/>
</dbReference>
<dbReference type="InterPro" id="IPR036291">
    <property type="entry name" value="NAD(P)-bd_dom_sf"/>
</dbReference>
<reference evidence="4 5" key="1">
    <citation type="submission" date="2015-07" db="EMBL/GenBank/DDBJ databases">
        <authorList>
            <person name="Noorani M."/>
        </authorList>
    </citation>
    <scope>NUCLEOTIDE SEQUENCE [LARGE SCALE GENOMIC DNA]</scope>
    <source>
        <strain evidence="4">BBA 69670</strain>
    </source>
</reference>
<organism evidence="4 5">
    <name type="scientific">Rhizoctonia solani</name>
    <dbReference type="NCBI Taxonomy" id="456999"/>
    <lineage>
        <taxon>Eukaryota</taxon>
        <taxon>Fungi</taxon>
        <taxon>Dikarya</taxon>
        <taxon>Basidiomycota</taxon>
        <taxon>Agaricomycotina</taxon>
        <taxon>Agaricomycetes</taxon>
        <taxon>Cantharellales</taxon>
        <taxon>Ceratobasidiaceae</taxon>
        <taxon>Rhizoctonia</taxon>
    </lineage>
</organism>
<protein>
    <submittedName>
        <fullName evidence="4">Isoflavone reductase-like protein</fullName>
    </submittedName>
</protein>
<evidence type="ECO:0000313" key="5">
    <source>
        <dbReference type="Proteomes" id="UP000044841"/>
    </source>
</evidence>
<dbReference type="Proteomes" id="UP000044841">
    <property type="component" value="Unassembled WGS sequence"/>
</dbReference>
<keyword evidence="2" id="KW-0560">Oxidoreductase</keyword>
<name>A0A0K6FSM1_9AGAM</name>
<keyword evidence="5" id="KW-1185">Reference proteome</keyword>
<proteinExistence type="predicted"/>
<accession>A0A0K6FSM1</accession>
<dbReference type="CDD" id="cd05259">
    <property type="entry name" value="PCBER_SDR_a"/>
    <property type="match status" value="1"/>
</dbReference>